<keyword evidence="2" id="KW-1185">Reference proteome</keyword>
<accession>D3VBF0</accession>
<protein>
    <submittedName>
        <fullName evidence="1">Uncharacterized protein</fullName>
    </submittedName>
</protein>
<evidence type="ECO:0000313" key="1">
    <source>
        <dbReference type="EMBL" id="CBJ89589.1"/>
    </source>
</evidence>
<organism evidence="1 2">
    <name type="scientific">Xenorhabdus nematophila (strain ATCC 19061 / DSM 3370 / CCUG 14189 / LMG 1036 / NCIMB 9965 / AN6)</name>
    <dbReference type="NCBI Taxonomy" id="406817"/>
    <lineage>
        <taxon>Bacteria</taxon>
        <taxon>Pseudomonadati</taxon>
        <taxon>Pseudomonadota</taxon>
        <taxon>Gammaproteobacteria</taxon>
        <taxon>Enterobacterales</taxon>
        <taxon>Morganellaceae</taxon>
        <taxon>Xenorhabdus</taxon>
    </lineage>
</organism>
<evidence type="ECO:0000313" key="2">
    <source>
        <dbReference type="Proteomes" id="UP000008075"/>
    </source>
</evidence>
<sequence length="24" mass="2750">MITVHFTKNNYISPINSLGLNFLI</sequence>
<gene>
    <name evidence="1" type="ordered locus">XNC1_1526</name>
</gene>
<dbReference type="Proteomes" id="UP000008075">
    <property type="component" value="Chromosome"/>
</dbReference>
<dbReference type="EMBL" id="FN667742">
    <property type="protein sequence ID" value="CBJ89589.1"/>
    <property type="molecule type" value="Genomic_DNA"/>
</dbReference>
<dbReference type="AlphaFoldDB" id="D3VBF0"/>
<dbReference type="KEGG" id="xne:XNC1_1526"/>
<dbReference type="HOGENOM" id="CLU_221895_0_0_6"/>
<name>D3VBF0_XENNA</name>
<proteinExistence type="predicted"/>
<reference evidence="1 2" key="1">
    <citation type="journal article" date="2011" name="PLoS ONE">
        <title>The entomopathogenic bacterial endosymbionts xenorhabdus and photorhabdus: convergent lifestyles from divergent genomes.</title>
        <authorList>
            <person name="Chaston J.M."/>
            <person name="Suen G."/>
            <person name="Tucker S.L."/>
            <person name="Andersen A.W."/>
            <person name="Bhasin A."/>
            <person name="Bode E."/>
            <person name="Bode H.B."/>
            <person name="Brachmann A.O."/>
            <person name="Cowles C.E."/>
            <person name="Cowles K.N."/>
            <person name="Darby C."/>
            <person name="de Leon L."/>
            <person name="Drace K."/>
            <person name="Du Z."/>
            <person name="Givaudan A."/>
            <person name="Herbert Tran E.E."/>
            <person name="Jewell K.A."/>
            <person name="Knack J.J."/>
            <person name="Krasomil-Osterfeld K.C."/>
            <person name="Kukor R."/>
            <person name="Lanois A."/>
            <person name="Latreille P."/>
            <person name="Leimgruber N.K."/>
            <person name="Lipke C.M."/>
            <person name="Liu R."/>
            <person name="Lu X."/>
            <person name="Martens E.C."/>
            <person name="Marri P.R."/>
            <person name="Medigue C."/>
            <person name="Menard M.L."/>
            <person name="Miller N.M."/>
            <person name="Morales-Soto N."/>
            <person name="Norton S."/>
            <person name="Ogier J.C."/>
            <person name="Orchard S.S."/>
            <person name="Park D."/>
            <person name="Park Y."/>
            <person name="Qurollo B.A."/>
            <person name="Sugar D.R."/>
            <person name="Richards G.R."/>
            <person name="Rouy Z."/>
            <person name="Slominski B."/>
            <person name="Slominski K."/>
            <person name="Snyder H."/>
            <person name="Tjaden B.C."/>
            <person name="van der Hoeven R."/>
            <person name="Welch R.D."/>
            <person name="Wheeler C."/>
            <person name="Xiang B."/>
            <person name="Barbazuk B."/>
            <person name="Gaudriault S."/>
            <person name="Goodner B."/>
            <person name="Slater S.C."/>
            <person name="Forst S."/>
            <person name="Goldman B.S."/>
            <person name="Goodrich-Blair H."/>
        </authorList>
    </citation>
    <scope>NUCLEOTIDE SEQUENCE [LARGE SCALE GENOMIC DNA]</scope>
    <source>
        <strain evidence="2">ATCC 19061 / DSM 3370 / CCUG 14189 / LMG 1036 / NCIMB 9965 / AN6</strain>
    </source>
</reference>